<evidence type="ECO:0000313" key="2">
    <source>
        <dbReference type="Proteomes" id="UP000554286"/>
    </source>
</evidence>
<dbReference type="EMBL" id="JACIGK010000018">
    <property type="protein sequence ID" value="MBB4266897.1"/>
    <property type="molecule type" value="Genomic_DNA"/>
</dbReference>
<name>A0A7W6WAV2_9PROT</name>
<dbReference type="Gene3D" id="3.90.1690.10">
    <property type="entry name" value="phage-related protein like domain"/>
    <property type="match status" value="1"/>
</dbReference>
<dbReference type="AlphaFoldDB" id="A0A7W6WAV2"/>
<organism evidence="1 2">
    <name type="scientific">Roseospira visakhapatnamensis</name>
    <dbReference type="NCBI Taxonomy" id="390880"/>
    <lineage>
        <taxon>Bacteria</taxon>
        <taxon>Pseudomonadati</taxon>
        <taxon>Pseudomonadota</taxon>
        <taxon>Alphaproteobacteria</taxon>
        <taxon>Rhodospirillales</taxon>
        <taxon>Rhodospirillaceae</taxon>
        <taxon>Roseospira</taxon>
    </lineage>
</organism>
<dbReference type="InterPro" id="IPR053738">
    <property type="entry name" value="Lambda_capsid_assembly"/>
</dbReference>
<protein>
    <recommendedName>
        <fullName evidence="3">Capsid protein</fullName>
    </recommendedName>
</protein>
<evidence type="ECO:0008006" key="3">
    <source>
        <dbReference type="Google" id="ProtNLM"/>
    </source>
</evidence>
<comment type="caution">
    <text evidence="1">The sequence shown here is derived from an EMBL/GenBank/DDBJ whole genome shotgun (WGS) entry which is preliminary data.</text>
</comment>
<proteinExistence type="predicted"/>
<accession>A0A7W6WAV2</accession>
<gene>
    <name evidence="1" type="ORF">GGD89_002533</name>
</gene>
<dbReference type="Proteomes" id="UP000554286">
    <property type="component" value="Unassembled WGS sequence"/>
</dbReference>
<reference evidence="1 2" key="1">
    <citation type="submission" date="2020-08" db="EMBL/GenBank/DDBJ databases">
        <title>Genome sequencing of Purple Non-Sulfur Bacteria from various extreme environments.</title>
        <authorList>
            <person name="Mayer M."/>
        </authorList>
    </citation>
    <scope>NUCLEOTIDE SEQUENCE [LARGE SCALE GENOMIC DNA]</scope>
    <source>
        <strain evidence="1 2">JA131</strain>
    </source>
</reference>
<keyword evidence="2" id="KW-1185">Reference proteome</keyword>
<evidence type="ECO:0000313" key="1">
    <source>
        <dbReference type="EMBL" id="MBB4266897.1"/>
    </source>
</evidence>
<sequence length="316" mass="34528">MADDQSQYTEDATQTAIAIAYSNPAHTLIADEVMPRRPVSGLKFKWTSYPIEQSYTIPDTRVGRRSQVRTMEIRGEEHDGSCEDFGLAVPLDNDTIREAERSGFDPRGQRTEVATNVVTLDREQRVAGTVFSAGSYANGLAAVLSGTDQFSDYTNSDPLGTLLDMLSSCLIRPNTLVFGEMAWTRTRRHPKLIQAVRGQLVEEGVISRQQLADLLEVQKIVVGQSRANINRPGQALELAYLWGPHVAGLFIDPTASPEAGGMTWGLTAQFGTRIAGTKTVDMGLRGGELLRVGETVRELVIAKHAGFFLEDTVATS</sequence>
<dbReference type="RefSeq" id="WP_184045758.1">
    <property type="nucleotide sequence ID" value="NZ_JACIGK010000018.1"/>
</dbReference>